<gene>
    <name evidence="1" type="ORF">GCM10022383_29040</name>
</gene>
<proteinExistence type="predicted"/>
<dbReference type="Proteomes" id="UP001501591">
    <property type="component" value="Unassembled WGS sequence"/>
</dbReference>
<comment type="caution">
    <text evidence="1">The sequence shown here is derived from an EMBL/GenBank/DDBJ whole genome shotgun (WGS) entry which is preliminary data.</text>
</comment>
<organism evidence="1 2">
    <name type="scientific">Microbacterium soli</name>
    <dbReference type="NCBI Taxonomy" id="446075"/>
    <lineage>
        <taxon>Bacteria</taxon>
        <taxon>Bacillati</taxon>
        <taxon>Actinomycetota</taxon>
        <taxon>Actinomycetes</taxon>
        <taxon>Micrococcales</taxon>
        <taxon>Microbacteriaceae</taxon>
        <taxon>Microbacterium</taxon>
    </lineage>
</organism>
<name>A0ABP7NLD0_9MICO</name>
<evidence type="ECO:0000313" key="1">
    <source>
        <dbReference type="EMBL" id="GAA3949586.1"/>
    </source>
</evidence>
<accession>A0ABP7NLD0</accession>
<dbReference type="EMBL" id="BAABCP010000003">
    <property type="protein sequence ID" value="GAA3949586.1"/>
    <property type="molecule type" value="Genomic_DNA"/>
</dbReference>
<sequence>MTETVTIETRACMFCGASSRVELTARQAAALAARRPVQDVLPDVEPARRELLISGTHPDCWARAFG</sequence>
<evidence type="ECO:0000313" key="2">
    <source>
        <dbReference type="Proteomes" id="UP001501591"/>
    </source>
</evidence>
<protein>
    <submittedName>
        <fullName evidence="1">Uncharacterized protein</fullName>
    </submittedName>
</protein>
<keyword evidence="2" id="KW-1185">Reference proteome</keyword>
<dbReference type="RefSeq" id="WP_253035913.1">
    <property type="nucleotide sequence ID" value="NZ_BAABCP010000003.1"/>
</dbReference>
<reference evidence="2" key="1">
    <citation type="journal article" date="2019" name="Int. J. Syst. Evol. Microbiol.">
        <title>The Global Catalogue of Microorganisms (GCM) 10K type strain sequencing project: providing services to taxonomists for standard genome sequencing and annotation.</title>
        <authorList>
            <consortium name="The Broad Institute Genomics Platform"/>
            <consortium name="The Broad Institute Genome Sequencing Center for Infectious Disease"/>
            <person name="Wu L."/>
            <person name="Ma J."/>
        </authorList>
    </citation>
    <scope>NUCLEOTIDE SEQUENCE [LARGE SCALE GENOMIC DNA]</scope>
    <source>
        <strain evidence="2">JCM 17024</strain>
    </source>
</reference>